<dbReference type="EMBL" id="CAJMWW010000151">
    <property type="protein sequence ID" value="CAE6451287.1"/>
    <property type="molecule type" value="Genomic_DNA"/>
</dbReference>
<keyword evidence="9 12" id="KW-0234">DNA repair</keyword>
<evidence type="ECO:0000256" key="9">
    <source>
        <dbReference type="ARBA" id="ARBA00023204"/>
    </source>
</evidence>
<evidence type="ECO:0000256" key="13">
    <source>
        <dbReference type="SAM" id="MobiDB-lite"/>
    </source>
</evidence>
<dbReference type="Proteomes" id="UP000663841">
    <property type="component" value="Unassembled WGS sequence"/>
</dbReference>
<evidence type="ECO:0000256" key="7">
    <source>
        <dbReference type="ARBA" id="ARBA00023128"/>
    </source>
</evidence>
<keyword evidence="10 12" id="KW-0413">Isomerase</keyword>
<evidence type="ECO:0000256" key="11">
    <source>
        <dbReference type="ARBA" id="ARBA00023242"/>
    </source>
</evidence>
<dbReference type="SUPFAM" id="SSF52540">
    <property type="entry name" value="P-loop containing nucleoside triphosphate hydrolases"/>
    <property type="match status" value="2"/>
</dbReference>
<dbReference type="InterPro" id="IPR010285">
    <property type="entry name" value="DNA_helicase_pif1-like_DEAD"/>
</dbReference>
<accession>A0A8H3GII3</accession>
<gene>
    <name evidence="12" type="primary">PIF1</name>
    <name evidence="15" type="ORF">RDB_LOCUS127873</name>
</gene>
<dbReference type="InterPro" id="IPR003593">
    <property type="entry name" value="AAA+_ATPase"/>
</dbReference>
<feature type="region of interest" description="Disordered" evidence="13">
    <location>
        <begin position="55"/>
        <end position="125"/>
    </location>
</feature>
<dbReference type="EC" id="5.6.2.3" evidence="12"/>
<feature type="compositionally biased region" description="Polar residues" evidence="13">
    <location>
        <begin position="612"/>
        <end position="634"/>
    </location>
</feature>
<feature type="binding site" evidence="12">
    <location>
        <begin position="266"/>
        <end position="273"/>
    </location>
    <ligand>
        <name>ATP</name>
        <dbReference type="ChEBI" id="CHEBI:30616"/>
    </ligand>
</feature>
<proteinExistence type="inferred from homology"/>
<evidence type="ECO:0000256" key="3">
    <source>
        <dbReference type="ARBA" id="ARBA00022801"/>
    </source>
</evidence>
<feature type="compositionally biased region" description="Low complexity" evidence="13">
    <location>
        <begin position="103"/>
        <end position="114"/>
    </location>
</feature>
<comment type="similarity">
    <text evidence="12">Belongs to the helicase family. PIF1 subfamily.</text>
</comment>
<dbReference type="Gene3D" id="3.40.50.300">
    <property type="entry name" value="P-loop containing nucleotide triphosphate hydrolases"/>
    <property type="match status" value="1"/>
</dbReference>
<evidence type="ECO:0000313" key="16">
    <source>
        <dbReference type="Proteomes" id="UP000663841"/>
    </source>
</evidence>
<feature type="region of interest" description="Disordered" evidence="13">
    <location>
        <begin position="570"/>
        <end position="673"/>
    </location>
</feature>
<feature type="domain" description="AAA+ ATPase" evidence="14">
    <location>
        <begin position="258"/>
        <end position="457"/>
    </location>
</feature>
<name>A0A8H3GII3_9AGAM</name>
<keyword evidence="1 12" id="KW-0547">Nucleotide-binding</keyword>
<dbReference type="InterPro" id="IPR048293">
    <property type="entry name" value="PIF1_RRM3_pfh1"/>
</dbReference>
<evidence type="ECO:0000256" key="6">
    <source>
        <dbReference type="ARBA" id="ARBA00023125"/>
    </source>
</evidence>
<dbReference type="PANTHER" id="PTHR47642">
    <property type="entry name" value="ATP-DEPENDENT DNA HELICASE"/>
    <property type="match status" value="1"/>
</dbReference>
<comment type="subcellular location">
    <subcellularLocation>
        <location evidence="12">Nucleus</location>
    </subcellularLocation>
    <subcellularLocation>
        <location evidence="12">Mitochondrion</location>
    </subcellularLocation>
</comment>
<evidence type="ECO:0000256" key="4">
    <source>
        <dbReference type="ARBA" id="ARBA00022806"/>
    </source>
</evidence>
<comment type="function">
    <text evidence="12">DNA-dependent ATPase and 5'-3' DNA helicase required for the maintenance of both mitochondrial and nuclear genome stability.</text>
</comment>
<feature type="region of interest" description="Disordered" evidence="13">
    <location>
        <begin position="155"/>
        <end position="230"/>
    </location>
</feature>
<evidence type="ECO:0000259" key="14">
    <source>
        <dbReference type="SMART" id="SM00382"/>
    </source>
</evidence>
<keyword evidence="6 12" id="KW-0238">DNA-binding</keyword>
<keyword evidence="7 12" id="KW-0496">Mitochondrion</keyword>
<evidence type="ECO:0000256" key="2">
    <source>
        <dbReference type="ARBA" id="ARBA00022763"/>
    </source>
</evidence>
<evidence type="ECO:0000256" key="10">
    <source>
        <dbReference type="ARBA" id="ARBA00023235"/>
    </source>
</evidence>
<evidence type="ECO:0000313" key="15">
    <source>
        <dbReference type="EMBL" id="CAE6451287.1"/>
    </source>
</evidence>
<feature type="compositionally biased region" description="Basic and acidic residues" evidence="13">
    <location>
        <begin position="659"/>
        <end position="673"/>
    </location>
</feature>
<dbReference type="GO" id="GO:0005524">
    <property type="term" value="F:ATP binding"/>
    <property type="evidence" value="ECO:0007669"/>
    <property type="project" value="UniProtKB-UniRule"/>
</dbReference>
<keyword evidence="5 12" id="KW-0067">ATP-binding</keyword>
<feature type="compositionally biased region" description="Acidic residues" evidence="13">
    <location>
        <begin position="817"/>
        <end position="826"/>
    </location>
</feature>
<dbReference type="GO" id="GO:0043139">
    <property type="term" value="F:5'-3' DNA helicase activity"/>
    <property type="evidence" value="ECO:0007669"/>
    <property type="project" value="UniProtKB-UniRule"/>
</dbReference>
<dbReference type="SMART" id="SM00382">
    <property type="entry name" value="AAA"/>
    <property type="match status" value="1"/>
</dbReference>
<dbReference type="AlphaFoldDB" id="A0A8H3GII3"/>
<dbReference type="GO" id="GO:0006310">
    <property type="term" value="P:DNA recombination"/>
    <property type="evidence" value="ECO:0007669"/>
    <property type="project" value="UniProtKB-UniRule"/>
</dbReference>
<feature type="compositionally biased region" description="Basic and acidic residues" evidence="13">
    <location>
        <begin position="589"/>
        <end position="607"/>
    </location>
</feature>
<dbReference type="InterPro" id="IPR049163">
    <property type="entry name" value="Pif1-like_2B_dom"/>
</dbReference>
<keyword evidence="4 12" id="KW-0347">Helicase</keyword>
<reference evidence="15" key="1">
    <citation type="submission" date="2021-01" db="EMBL/GenBank/DDBJ databases">
        <authorList>
            <person name="Kaushik A."/>
        </authorList>
    </citation>
    <scope>NUCLEOTIDE SEQUENCE</scope>
    <source>
        <strain evidence="15">AG3-T5</strain>
    </source>
</reference>
<dbReference type="GO" id="GO:0006281">
    <property type="term" value="P:DNA repair"/>
    <property type="evidence" value="ECO:0007669"/>
    <property type="project" value="UniProtKB-UniRule"/>
</dbReference>
<evidence type="ECO:0000256" key="12">
    <source>
        <dbReference type="HAMAP-Rule" id="MF_03176"/>
    </source>
</evidence>
<dbReference type="InterPro" id="IPR027417">
    <property type="entry name" value="P-loop_NTPase"/>
</dbReference>
<dbReference type="GO" id="GO:0005634">
    <property type="term" value="C:nucleus"/>
    <property type="evidence" value="ECO:0007669"/>
    <property type="project" value="UniProtKB-SubCell"/>
</dbReference>
<dbReference type="GO" id="GO:0000723">
    <property type="term" value="P:telomere maintenance"/>
    <property type="evidence" value="ECO:0007669"/>
    <property type="project" value="InterPro"/>
</dbReference>
<dbReference type="Pfam" id="PF21530">
    <property type="entry name" value="Pif1_2B_dom"/>
    <property type="match status" value="1"/>
</dbReference>
<organism evidence="15 16">
    <name type="scientific">Rhizoctonia solani</name>
    <dbReference type="NCBI Taxonomy" id="456999"/>
    <lineage>
        <taxon>Eukaryota</taxon>
        <taxon>Fungi</taxon>
        <taxon>Dikarya</taxon>
        <taxon>Basidiomycota</taxon>
        <taxon>Agaricomycotina</taxon>
        <taxon>Agaricomycetes</taxon>
        <taxon>Cantharellales</taxon>
        <taxon>Ceratobasidiaceae</taxon>
        <taxon>Rhizoctonia</taxon>
    </lineage>
</organism>
<dbReference type="CDD" id="cd18037">
    <property type="entry name" value="DEXSc_Pif1_like"/>
    <property type="match status" value="1"/>
</dbReference>
<dbReference type="PANTHER" id="PTHR47642:SF5">
    <property type="entry name" value="ATP-DEPENDENT DNA HELICASE"/>
    <property type="match status" value="1"/>
</dbReference>
<dbReference type="CDD" id="cd18809">
    <property type="entry name" value="SF1_C_RecD"/>
    <property type="match status" value="1"/>
</dbReference>
<protein>
    <recommendedName>
        <fullName evidence="12">ATP-dependent DNA helicase PIF1</fullName>
        <ecNumber evidence="12">5.6.2.3</ecNumber>
    </recommendedName>
    <alternativeName>
        <fullName evidence="12">DNA 5'-3' helicase PIF1</fullName>
    </alternativeName>
    <alternativeName>
        <fullName evidence="12">DNA repair and recombination helicase PIF1</fullName>
    </alternativeName>
</protein>
<comment type="caution">
    <text evidence="15">The sequence shown here is derived from an EMBL/GenBank/DDBJ whole genome shotgun (WGS) entry which is preliminary data.</text>
</comment>
<comment type="catalytic activity">
    <reaction evidence="12">
        <text>ATP + H2O = ADP + phosphate + H(+)</text>
        <dbReference type="Rhea" id="RHEA:13065"/>
        <dbReference type="ChEBI" id="CHEBI:15377"/>
        <dbReference type="ChEBI" id="CHEBI:15378"/>
        <dbReference type="ChEBI" id="CHEBI:30616"/>
        <dbReference type="ChEBI" id="CHEBI:43474"/>
        <dbReference type="ChEBI" id="CHEBI:456216"/>
        <dbReference type="EC" id="5.6.2.3"/>
    </reaction>
</comment>
<keyword evidence="8 12" id="KW-0233">DNA recombination</keyword>
<comment type="subunit">
    <text evidence="12">Monomer.</text>
</comment>
<dbReference type="InterPro" id="IPR051055">
    <property type="entry name" value="PIF1_helicase"/>
</dbReference>
<dbReference type="GO" id="GO:0003677">
    <property type="term" value="F:DNA binding"/>
    <property type="evidence" value="ECO:0007669"/>
    <property type="project" value="UniProtKB-KW"/>
</dbReference>
<sequence>MSSDGWYALRVPKSGFSTILTSTAEINEALKKFTTVEIEWCQSFEEARAWLDRHSAKRKSGSREGPGELASPRSRRTRASSPPLDSVDSSPVKTRYSPGREFGTGSMGTSSSSMQIPGEFPSPHQHEEYEYDIDETDLYNVDLDNEQFDIIHPSTQTTTFTQSSSPVKGPPSDGSSNYSYASDDFPEEEPDYDISPPTTSQIGSSQPSKFTGESSFPDHSMVFSQPDPPLVPVPPVPPGDADIELSPEQKHVLDLVLQGKSVFFTGSAGTGKSVLLRHIIKTLRDRRTPGVVVTASTGIAAANIQGETLHAFAGVGLGNQKRSALIARAHKTRGVPERWRAAQILIIDEISMVAARWFDDLEAIARSIRNNDKPFGGIQLVICGDFFQLPPVPEHNETETGLYTDFAFRAESWKRVVPAMVTLTQVFRQKQPQLIDMLNDMRIGRASEETVRLFRSLSRPVVYSDGIGPTQIMPLRRQVQASNQIQLDQLPGKLITFTAQDEFFRDSEGHPMRPAYGKTLLDRFIPYTIQLKVGAQVMCVKNMRDSGLVNGSVGRIVDFKSPWEVRNGWSVPFVDDEDPTDPIESASQFEDRDQPETKTTSQKDPKAYHQGSGDTTERLNPTSQSAPLSSQKDNSIPARPHTINPEYYARVASDFEPDPNNRDRRKPDEQRAYESSRWPLVQYINGARVLMGPVTFTHEGPDAEVQASRLQVPLILAWALTVHKSQGQTLDRVKVDLAGTFEKGQAYVALSRCTSLEGLEVHSFKPNVVMAHPLVVNWSRSLSSYQPPESSPMRPHQEAFASLTLGTPSRPQRQPDDPDTDEEEIANEMYHNL</sequence>
<keyword evidence="11 12" id="KW-0539">Nucleus</keyword>
<keyword evidence="3 12" id="KW-0378">Hydrolase</keyword>
<evidence type="ECO:0000256" key="1">
    <source>
        <dbReference type="ARBA" id="ARBA00022741"/>
    </source>
</evidence>
<keyword evidence="2 12" id="KW-0227">DNA damage</keyword>
<feature type="compositionally biased region" description="Polar residues" evidence="13">
    <location>
        <begin position="196"/>
        <end position="214"/>
    </location>
</feature>
<feature type="region of interest" description="Disordered" evidence="13">
    <location>
        <begin position="785"/>
        <end position="833"/>
    </location>
</feature>
<evidence type="ECO:0000256" key="8">
    <source>
        <dbReference type="ARBA" id="ARBA00023172"/>
    </source>
</evidence>
<comment type="cofactor">
    <cofactor evidence="12">
        <name>Mg(2+)</name>
        <dbReference type="ChEBI" id="CHEBI:18420"/>
    </cofactor>
</comment>
<feature type="compositionally biased region" description="Low complexity" evidence="13">
    <location>
        <begin position="79"/>
        <end position="92"/>
    </location>
</feature>
<dbReference type="GO" id="GO:0016787">
    <property type="term" value="F:hydrolase activity"/>
    <property type="evidence" value="ECO:0007669"/>
    <property type="project" value="UniProtKB-KW"/>
</dbReference>
<comment type="caution">
    <text evidence="12">Lacks conserved residue(s) required for the propagation of feature annotation.</text>
</comment>
<dbReference type="GO" id="GO:0005739">
    <property type="term" value="C:mitochondrion"/>
    <property type="evidence" value="ECO:0007669"/>
    <property type="project" value="UniProtKB-SubCell"/>
</dbReference>
<dbReference type="HAMAP" id="MF_03176">
    <property type="entry name" value="PIF1"/>
    <property type="match status" value="1"/>
</dbReference>
<evidence type="ECO:0000256" key="5">
    <source>
        <dbReference type="ARBA" id="ARBA00022840"/>
    </source>
</evidence>
<dbReference type="Pfam" id="PF05970">
    <property type="entry name" value="PIF1"/>
    <property type="match status" value="1"/>
</dbReference>
<feature type="compositionally biased region" description="Low complexity" evidence="13">
    <location>
        <begin position="155"/>
        <end position="165"/>
    </location>
</feature>